<feature type="chain" id="PRO_5001818510" evidence="3">
    <location>
        <begin position="29"/>
        <end position="559"/>
    </location>
</feature>
<sequence length="559" mass="59695">MSLKIHQVGVSLSAAIASLALLTTPAFALTDTNLDAVGIRGTATLADQEIVSTGGTMPDNPSQPLPDSVSDEIADDATVVSEDLAMDEDGTVRDIESGTVITDPDLVGTTDTQADPLAKTDGESFIPVSAAEVREAVDDSDTVEQSAARSSAAMGTQGTVRTVALDNNIYGAYWGTYSNAPAFFEADDTLFAQHAKGVVDVSEWQGTIDWAAAKADGVEGAIIRLAYGWGNGFDADAVRNINECKRLGIPFGIYVYSYAYDAACGSAEGANTVSLLQQAGVSPNDLSYPVYYDLENWTWTGHTPPTSPAVYDGIVNAWYAQLQSAGYTNLSVYSYTSYLNSALNSANIRSKTRWVASYGARTNFGYSSNDRGWQYTSSGTVNGITGNVDLNAFGVKDWPGNDGSATPPVSDPGQDGEPAPVITCNDTAVYRVYNRNSGLHHYTTSDAERVQLVAAGWSDEGTAFCAVGSGDDGTSVYRLYNPNDGNHMYTIDGKERRDLINAGWNNEGVGWQIPADGNVPVYRLYNPGSGEHIYTTNFAEYQRVGTAGWHQEGIAWYSL</sequence>
<dbReference type="InterPro" id="IPR002053">
    <property type="entry name" value="Glyco_hydro_25"/>
</dbReference>
<protein>
    <submittedName>
        <fullName evidence="5">Glycosyl hydrolase family 25</fullName>
    </submittedName>
</protein>
<dbReference type="Gene3D" id="3.20.20.80">
    <property type="entry name" value="Glycosidases"/>
    <property type="match status" value="1"/>
</dbReference>
<dbReference type="CDD" id="cd06414">
    <property type="entry name" value="GH25_LytC-like"/>
    <property type="match status" value="1"/>
</dbReference>
<dbReference type="PANTHER" id="PTHR34135">
    <property type="entry name" value="LYSOZYME"/>
    <property type="match status" value="1"/>
</dbReference>
<dbReference type="EMBL" id="JGYX01000007">
    <property type="protein sequence ID" value="KFI59973.1"/>
    <property type="molecule type" value="Genomic_DNA"/>
</dbReference>
<keyword evidence="3" id="KW-0732">Signal</keyword>
<feature type="signal peptide" evidence="3">
    <location>
        <begin position="1"/>
        <end position="28"/>
    </location>
</feature>
<dbReference type="GO" id="GO:0003796">
    <property type="term" value="F:lysozyme activity"/>
    <property type="evidence" value="ECO:0007669"/>
    <property type="project" value="InterPro"/>
</dbReference>
<dbReference type="GO" id="GO:0009253">
    <property type="term" value="P:peptidoglycan catabolic process"/>
    <property type="evidence" value="ECO:0007669"/>
    <property type="project" value="InterPro"/>
</dbReference>
<gene>
    <name evidence="5" type="ORF">BIGA_1649</name>
</gene>
<evidence type="ECO:0000313" key="5">
    <source>
        <dbReference type="EMBL" id="KFI59973.1"/>
    </source>
</evidence>
<evidence type="ECO:0000256" key="3">
    <source>
        <dbReference type="SAM" id="SignalP"/>
    </source>
</evidence>
<dbReference type="OrthoDB" id="287365at2"/>
<dbReference type="Pfam" id="PF01183">
    <property type="entry name" value="Glyco_hydro_25"/>
    <property type="match status" value="1"/>
</dbReference>
<feature type="domain" description="DUF5648" evidence="4">
    <location>
        <begin position="429"/>
        <end position="558"/>
    </location>
</feature>
<proteinExistence type="inferred from homology"/>
<evidence type="ECO:0000259" key="4">
    <source>
        <dbReference type="Pfam" id="PF18885"/>
    </source>
</evidence>
<dbReference type="GO" id="GO:0016052">
    <property type="term" value="P:carbohydrate catabolic process"/>
    <property type="evidence" value="ECO:0007669"/>
    <property type="project" value="TreeGrafter"/>
</dbReference>
<evidence type="ECO:0000256" key="2">
    <source>
        <dbReference type="SAM" id="MobiDB-lite"/>
    </source>
</evidence>
<organism evidence="5 6">
    <name type="scientific">Bifidobacterium pullorum subsp. gallinarum</name>
    <dbReference type="NCBI Taxonomy" id="78344"/>
    <lineage>
        <taxon>Bacteria</taxon>
        <taxon>Bacillati</taxon>
        <taxon>Actinomycetota</taxon>
        <taxon>Actinomycetes</taxon>
        <taxon>Bifidobacteriales</taxon>
        <taxon>Bifidobacteriaceae</taxon>
        <taxon>Bifidobacterium</taxon>
    </lineage>
</organism>
<name>A0A087AMH3_9BIFI</name>
<comment type="caution">
    <text evidence="5">The sequence shown here is derived from an EMBL/GenBank/DDBJ whole genome shotgun (WGS) entry which is preliminary data.</text>
</comment>
<dbReference type="Pfam" id="PF18885">
    <property type="entry name" value="DUF5648"/>
    <property type="match status" value="1"/>
</dbReference>
<dbReference type="InterPro" id="IPR017853">
    <property type="entry name" value="GH"/>
</dbReference>
<dbReference type="InterPro" id="IPR043708">
    <property type="entry name" value="DUF5648"/>
</dbReference>
<comment type="similarity">
    <text evidence="1">Belongs to the glycosyl hydrolase 25 family.</text>
</comment>
<dbReference type="SUPFAM" id="SSF51445">
    <property type="entry name" value="(Trans)glycosidases"/>
    <property type="match status" value="1"/>
</dbReference>
<dbReference type="eggNOG" id="COG0584">
    <property type="taxonomic scope" value="Bacteria"/>
</dbReference>
<dbReference type="RefSeq" id="WP_033507949.1">
    <property type="nucleotide sequence ID" value="NZ_JGYX01000007.1"/>
</dbReference>
<reference evidence="5 6" key="1">
    <citation type="submission" date="2014-03" db="EMBL/GenBank/DDBJ databases">
        <title>Genomics of Bifidobacteria.</title>
        <authorList>
            <person name="Ventura M."/>
            <person name="Milani C."/>
            <person name="Lugli G.A."/>
        </authorList>
    </citation>
    <scope>NUCLEOTIDE SEQUENCE [LARGE SCALE GENOMIC DNA]</scope>
    <source>
        <strain evidence="5 6">LMG 11586</strain>
    </source>
</reference>
<accession>A0A087AMH3</accession>
<dbReference type="PROSITE" id="PS51904">
    <property type="entry name" value="GLYCOSYL_HYDROL_F25_2"/>
    <property type="match status" value="1"/>
</dbReference>
<dbReference type="GO" id="GO:0016998">
    <property type="term" value="P:cell wall macromolecule catabolic process"/>
    <property type="evidence" value="ECO:0007669"/>
    <property type="project" value="InterPro"/>
</dbReference>
<keyword evidence="5" id="KW-0378">Hydrolase</keyword>
<evidence type="ECO:0000313" key="6">
    <source>
        <dbReference type="Proteomes" id="UP000029046"/>
    </source>
</evidence>
<dbReference type="AlphaFoldDB" id="A0A087AMH3"/>
<dbReference type="PANTHER" id="PTHR34135:SF2">
    <property type="entry name" value="LYSOZYME"/>
    <property type="match status" value="1"/>
</dbReference>
<evidence type="ECO:0000256" key="1">
    <source>
        <dbReference type="ARBA" id="ARBA00010646"/>
    </source>
</evidence>
<keyword evidence="6" id="KW-1185">Reference proteome</keyword>
<dbReference type="Proteomes" id="UP000029046">
    <property type="component" value="Unassembled WGS sequence"/>
</dbReference>
<dbReference type="eggNOG" id="COG3757">
    <property type="taxonomic scope" value="Bacteria"/>
</dbReference>
<feature type="region of interest" description="Disordered" evidence="2">
    <location>
        <begin position="399"/>
        <end position="418"/>
    </location>
</feature>